<feature type="non-terminal residue" evidence="2">
    <location>
        <position position="1"/>
    </location>
</feature>
<comment type="caution">
    <text evidence="2">The sequence shown here is derived from an EMBL/GenBank/DDBJ whole genome shotgun (WGS) entry which is preliminary data.</text>
</comment>
<gene>
    <name evidence="2" type="ORF">M9458_005791</name>
</gene>
<evidence type="ECO:0000256" key="1">
    <source>
        <dbReference type="SAM" id="MobiDB-lite"/>
    </source>
</evidence>
<sequence>KRVGPPPEPIPAKRPRVAPQAPNAAPQAVRAPLLIPQVMLPGPAQRVFLQPIPAPYVPPLPNLPPVNYNPRNLNFDFNMPMHYGPPHRFFRPL</sequence>
<dbReference type="AlphaFoldDB" id="A0ABD0RH97"/>
<feature type="region of interest" description="Disordered" evidence="1">
    <location>
        <begin position="1"/>
        <end position="25"/>
    </location>
</feature>
<keyword evidence="3" id="KW-1185">Reference proteome</keyword>
<name>A0ABD0RH97_CIRMR</name>
<reference evidence="2 3" key="1">
    <citation type="submission" date="2024-05" db="EMBL/GenBank/DDBJ databases">
        <title>Genome sequencing and assembly of Indian major carp, Cirrhinus mrigala (Hamilton, 1822).</title>
        <authorList>
            <person name="Mohindra V."/>
            <person name="Chowdhury L.M."/>
            <person name="Lal K."/>
            <person name="Jena J.K."/>
        </authorList>
    </citation>
    <scope>NUCLEOTIDE SEQUENCE [LARGE SCALE GENOMIC DNA]</scope>
    <source>
        <strain evidence="2">CM1030</strain>
        <tissue evidence="2">Blood</tissue>
    </source>
</reference>
<organism evidence="2 3">
    <name type="scientific">Cirrhinus mrigala</name>
    <name type="common">Mrigala</name>
    <dbReference type="NCBI Taxonomy" id="683832"/>
    <lineage>
        <taxon>Eukaryota</taxon>
        <taxon>Metazoa</taxon>
        <taxon>Chordata</taxon>
        <taxon>Craniata</taxon>
        <taxon>Vertebrata</taxon>
        <taxon>Euteleostomi</taxon>
        <taxon>Actinopterygii</taxon>
        <taxon>Neopterygii</taxon>
        <taxon>Teleostei</taxon>
        <taxon>Ostariophysi</taxon>
        <taxon>Cypriniformes</taxon>
        <taxon>Cyprinidae</taxon>
        <taxon>Labeoninae</taxon>
        <taxon>Labeonini</taxon>
        <taxon>Cirrhinus</taxon>
    </lineage>
</organism>
<protein>
    <submittedName>
        <fullName evidence="2">Uncharacterized protein</fullName>
    </submittedName>
</protein>
<evidence type="ECO:0000313" key="3">
    <source>
        <dbReference type="Proteomes" id="UP001529510"/>
    </source>
</evidence>
<dbReference type="EMBL" id="JAMKFB020000003">
    <property type="protein sequence ID" value="KAL0197251.1"/>
    <property type="molecule type" value="Genomic_DNA"/>
</dbReference>
<accession>A0ABD0RH97</accession>
<proteinExistence type="predicted"/>
<feature type="compositionally biased region" description="Pro residues" evidence="1">
    <location>
        <begin position="1"/>
        <end position="12"/>
    </location>
</feature>
<evidence type="ECO:0000313" key="2">
    <source>
        <dbReference type="EMBL" id="KAL0197251.1"/>
    </source>
</evidence>
<dbReference type="Proteomes" id="UP001529510">
    <property type="component" value="Unassembled WGS sequence"/>
</dbReference>